<accession>A0ABM7LHG3</accession>
<proteinExistence type="predicted"/>
<evidence type="ECO:0000313" key="1">
    <source>
        <dbReference type="EMBL" id="BCD89032.1"/>
    </source>
</evidence>
<dbReference type="Proteomes" id="UP001064896">
    <property type="component" value="Chromosome"/>
</dbReference>
<evidence type="ECO:0000313" key="2">
    <source>
        <dbReference type="Proteomes" id="UP001064896"/>
    </source>
</evidence>
<protein>
    <submittedName>
        <fullName evidence="1">Uncharacterized protein</fullName>
    </submittedName>
</protein>
<dbReference type="EMBL" id="AP023081">
    <property type="protein sequence ID" value="BCD89032.1"/>
    <property type="molecule type" value="Genomic_DNA"/>
</dbReference>
<keyword evidence="2" id="KW-1185">Reference proteome</keyword>
<sequence>MARQNGPDPAAAGFEANAPGIVPGAGEGAGLVDLMACDGHDTSLFMGWAFVALSGLLAEGMQQRRRLRLASVRVLSIDDNEVASCSIPAFMQGCAQSRSPGYGRGFRMTRRKHFAKARSLSACPGIL</sequence>
<organism evidence="1 2">
    <name type="scientific">Pseudomonas solani</name>
    <dbReference type="NCBI Taxonomy" id="2731552"/>
    <lineage>
        <taxon>Bacteria</taxon>
        <taxon>Pseudomonadati</taxon>
        <taxon>Pseudomonadota</taxon>
        <taxon>Gammaproteobacteria</taxon>
        <taxon>Pseudomonadales</taxon>
        <taxon>Pseudomonadaceae</taxon>
        <taxon>Pseudomonas</taxon>
    </lineage>
</organism>
<gene>
    <name evidence="1" type="ORF">PSm6_54390</name>
</gene>
<reference evidence="1" key="1">
    <citation type="submission" date="2020-05" db="EMBL/GenBank/DDBJ databases">
        <title>Complete genome sequence of Pseudomonas sp. Sm006.</title>
        <authorList>
            <person name="Takeuchi K."/>
            <person name="Someya N."/>
        </authorList>
    </citation>
    <scope>NUCLEOTIDE SEQUENCE</scope>
    <source>
        <strain evidence="1">Sm006</strain>
    </source>
</reference>
<name>A0ABM7LHG3_9PSED</name>